<comment type="caution">
    <text evidence="7">The sequence shown here is derived from an EMBL/GenBank/DDBJ whole genome shotgun (WGS) entry which is preliminary data.</text>
</comment>
<dbReference type="EMBL" id="CAJNOI010000004">
    <property type="protein sequence ID" value="CAF0742376.1"/>
    <property type="molecule type" value="Genomic_DNA"/>
</dbReference>
<evidence type="ECO:0000313" key="4">
    <source>
        <dbReference type="EMBL" id="CAF0857865.1"/>
    </source>
</evidence>
<dbReference type="Proteomes" id="UP000663891">
    <property type="component" value="Unassembled WGS sequence"/>
</dbReference>
<dbReference type="EMBL" id="CAJNON010000027">
    <property type="protein sequence ID" value="CAF0815073.1"/>
    <property type="molecule type" value="Genomic_DNA"/>
</dbReference>
<gene>
    <name evidence="2" type="ORF">BJG266_LOCUS1930</name>
    <name evidence="4" type="ORF">IZO911_LOCUS9959</name>
    <name evidence="6" type="ORF">KXQ929_LOCUS834</name>
    <name evidence="7" type="ORF">OKA104_LOCUS10736</name>
    <name evidence="5" type="ORF">QVE165_LOCUS13159</name>
    <name evidence="3" type="ORF">VCS650_LOCUS4762</name>
</gene>
<keyword evidence="8" id="KW-1185">Reference proteome</keyword>
<organism evidence="7 9">
    <name type="scientific">Adineta steineri</name>
    <dbReference type="NCBI Taxonomy" id="433720"/>
    <lineage>
        <taxon>Eukaryota</taxon>
        <taxon>Metazoa</taxon>
        <taxon>Spiralia</taxon>
        <taxon>Gnathifera</taxon>
        <taxon>Rotifera</taxon>
        <taxon>Eurotatoria</taxon>
        <taxon>Bdelloidea</taxon>
        <taxon>Adinetida</taxon>
        <taxon>Adinetidae</taxon>
        <taxon>Adineta</taxon>
    </lineage>
</organism>
<dbReference type="Proteomes" id="UP000663881">
    <property type="component" value="Unassembled WGS sequence"/>
</dbReference>
<dbReference type="EMBL" id="CAJNOE010000071">
    <property type="protein sequence ID" value="CAF0857865.1"/>
    <property type="molecule type" value="Genomic_DNA"/>
</dbReference>
<evidence type="ECO:0000313" key="9">
    <source>
        <dbReference type="Proteomes" id="UP000663881"/>
    </source>
</evidence>
<dbReference type="OrthoDB" id="10275597at2759"/>
<evidence type="ECO:0000256" key="1">
    <source>
        <dbReference type="SAM" id="MobiDB-lite"/>
    </source>
</evidence>
<accession>A0A818SWJ3</accession>
<feature type="region of interest" description="Disordered" evidence="1">
    <location>
        <begin position="1"/>
        <end position="36"/>
    </location>
</feature>
<dbReference type="Proteomes" id="UP000663860">
    <property type="component" value="Unassembled WGS sequence"/>
</dbReference>
<evidence type="ECO:0000313" key="6">
    <source>
        <dbReference type="EMBL" id="CAF3515132.1"/>
    </source>
</evidence>
<feature type="compositionally biased region" description="Polar residues" evidence="1">
    <location>
        <begin position="14"/>
        <end position="25"/>
    </location>
</feature>
<dbReference type="EMBL" id="CAJNOM010000067">
    <property type="protein sequence ID" value="CAF0967591.1"/>
    <property type="molecule type" value="Genomic_DNA"/>
</dbReference>
<evidence type="ECO:0000313" key="2">
    <source>
        <dbReference type="EMBL" id="CAF0742376.1"/>
    </source>
</evidence>
<sequence length="73" mass="8339">MFISKNNNNEEKFQSNTSQSPQRQSPPYGDTYSDKLSQSITKGVKKIRIVIMPNYHSHQQVTDSVINQSILIV</sequence>
<dbReference type="Proteomes" id="UP000663832">
    <property type="component" value="Unassembled WGS sequence"/>
</dbReference>
<reference evidence="7" key="1">
    <citation type="submission" date="2021-02" db="EMBL/GenBank/DDBJ databases">
        <authorList>
            <person name="Nowell W R."/>
        </authorList>
    </citation>
    <scope>NUCLEOTIDE SEQUENCE</scope>
</reference>
<dbReference type="Proteomes" id="UP000663877">
    <property type="component" value="Unassembled WGS sequence"/>
</dbReference>
<dbReference type="EMBL" id="CAJOBB010000021">
    <property type="protein sequence ID" value="CAF3515132.1"/>
    <property type="molecule type" value="Genomic_DNA"/>
</dbReference>
<name>A0A818SWJ3_9BILA</name>
<evidence type="ECO:0000313" key="3">
    <source>
        <dbReference type="EMBL" id="CAF0815073.1"/>
    </source>
</evidence>
<evidence type="ECO:0000313" key="5">
    <source>
        <dbReference type="EMBL" id="CAF0967591.1"/>
    </source>
</evidence>
<evidence type="ECO:0000313" key="7">
    <source>
        <dbReference type="EMBL" id="CAF3675362.1"/>
    </source>
</evidence>
<dbReference type="EMBL" id="CAJOAY010000483">
    <property type="protein sequence ID" value="CAF3675362.1"/>
    <property type="molecule type" value="Genomic_DNA"/>
</dbReference>
<proteinExistence type="predicted"/>
<dbReference type="Proteomes" id="UP000663868">
    <property type="component" value="Unassembled WGS sequence"/>
</dbReference>
<evidence type="ECO:0000313" key="8">
    <source>
        <dbReference type="Proteomes" id="UP000663832"/>
    </source>
</evidence>
<protein>
    <submittedName>
        <fullName evidence="7">Uncharacterized protein</fullName>
    </submittedName>
</protein>
<dbReference type="AlphaFoldDB" id="A0A818SWJ3"/>